<dbReference type="InParanoid" id="A0A0C3CU00"/>
<proteinExistence type="predicted"/>
<reference evidence="3" key="2">
    <citation type="submission" date="2015-01" db="EMBL/GenBank/DDBJ databases">
        <title>Evolutionary Origins and Diversification of the Mycorrhizal Mutualists.</title>
        <authorList>
            <consortium name="DOE Joint Genome Institute"/>
            <consortium name="Mycorrhizal Genomics Consortium"/>
            <person name="Kohler A."/>
            <person name="Kuo A."/>
            <person name="Nagy L.G."/>
            <person name="Floudas D."/>
            <person name="Copeland A."/>
            <person name="Barry K.W."/>
            <person name="Cichocki N."/>
            <person name="Veneault-Fourrey C."/>
            <person name="LaButti K."/>
            <person name="Lindquist E.A."/>
            <person name="Lipzen A."/>
            <person name="Lundell T."/>
            <person name="Morin E."/>
            <person name="Murat C."/>
            <person name="Riley R."/>
            <person name="Ohm R."/>
            <person name="Sun H."/>
            <person name="Tunlid A."/>
            <person name="Henrissat B."/>
            <person name="Grigoriev I.V."/>
            <person name="Hibbett D.S."/>
            <person name="Martin F."/>
        </authorList>
    </citation>
    <scope>NUCLEOTIDE SEQUENCE [LARGE SCALE GENOMIC DNA]</scope>
    <source>
        <strain evidence="3">Zn</strain>
    </source>
</reference>
<dbReference type="STRING" id="913774.A0A0C3CU00"/>
<dbReference type="EMBL" id="KN832899">
    <property type="protein sequence ID" value="KIM93152.1"/>
    <property type="molecule type" value="Genomic_DNA"/>
</dbReference>
<evidence type="ECO:0000313" key="2">
    <source>
        <dbReference type="EMBL" id="KIM93152.1"/>
    </source>
</evidence>
<reference evidence="2 3" key="1">
    <citation type="submission" date="2014-04" db="EMBL/GenBank/DDBJ databases">
        <authorList>
            <consortium name="DOE Joint Genome Institute"/>
            <person name="Kuo A."/>
            <person name="Martino E."/>
            <person name="Perotto S."/>
            <person name="Kohler A."/>
            <person name="Nagy L.G."/>
            <person name="Floudas D."/>
            <person name="Copeland A."/>
            <person name="Barry K.W."/>
            <person name="Cichocki N."/>
            <person name="Veneault-Fourrey C."/>
            <person name="LaButti K."/>
            <person name="Lindquist E.A."/>
            <person name="Lipzen A."/>
            <person name="Lundell T."/>
            <person name="Morin E."/>
            <person name="Murat C."/>
            <person name="Sun H."/>
            <person name="Tunlid A."/>
            <person name="Henrissat B."/>
            <person name="Grigoriev I.V."/>
            <person name="Hibbett D.S."/>
            <person name="Martin F."/>
            <person name="Nordberg H.P."/>
            <person name="Cantor M.N."/>
            <person name="Hua S.X."/>
        </authorList>
    </citation>
    <scope>NUCLEOTIDE SEQUENCE [LARGE SCALE GENOMIC DNA]</scope>
    <source>
        <strain evidence="2 3">Zn</strain>
    </source>
</reference>
<dbReference type="HOGENOM" id="CLU_089032_1_1_1"/>
<protein>
    <submittedName>
        <fullName evidence="2">Uncharacterized protein</fullName>
    </submittedName>
</protein>
<dbReference type="OrthoDB" id="5428321at2759"/>
<organism evidence="2 3">
    <name type="scientific">Oidiodendron maius (strain Zn)</name>
    <dbReference type="NCBI Taxonomy" id="913774"/>
    <lineage>
        <taxon>Eukaryota</taxon>
        <taxon>Fungi</taxon>
        <taxon>Dikarya</taxon>
        <taxon>Ascomycota</taxon>
        <taxon>Pezizomycotina</taxon>
        <taxon>Leotiomycetes</taxon>
        <taxon>Leotiomycetes incertae sedis</taxon>
        <taxon>Myxotrichaceae</taxon>
        <taxon>Oidiodendron</taxon>
    </lineage>
</organism>
<name>A0A0C3CU00_OIDMZ</name>
<gene>
    <name evidence="2" type="ORF">OIDMADRAFT_61938</name>
</gene>
<sequence>MAGPRSSNLARSEWNKKCRERLSQHIQNKLGILIEPSQVRLKPNPDDVYSWEKMDDKGHLFSKNISDHSIRALKELYREVGQSFEVVENRKSDVFRDGSISGLHCPKESNSYRSRIDELENCLTEQTSEIRHWKSKADFEAKMREQAEKKLSESERMIQVMLGDRQRLEQHVEDWKIIAEQCEERRQELDQAVRKILHCLKDVQLELDS</sequence>
<evidence type="ECO:0000256" key="1">
    <source>
        <dbReference type="SAM" id="Coils"/>
    </source>
</evidence>
<dbReference type="Proteomes" id="UP000054321">
    <property type="component" value="Unassembled WGS sequence"/>
</dbReference>
<feature type="coiled-coil region" evidence="1">
    <location>
        <begin position="116"/>
        <end position="192"/>
    </location>
</feature>
<evidence type="ECO:0000313" key="3">
    <source>
        <dbReference type="Proteomes" id="UP000054321"/>
    </source>
</evidence>
<dbReference type="AlphaFoldDB" id="A0A0C3CU00"/>
<keyword evidence="3" id="KW-1185">Reference proteome</keyword>
<accession>A0A0C3CU00</accession>
<keyword evidence="1" id="KW-0175">Coiled coil</keyword>